<accession>A0A955IBX6</accession>
<dbReference type="PANTHER" id="PTHR21621:SF0">
    <property type="entry name" value="BETA-CITRYLGLUTAMATE SYNTHASE B-RELATED"/>
    <property type="match status" value="1"/>
</dbReference>
<organism evidence="3 4">
    <name type="scientific">Candidatus Dojkabacteria bacterium</name>
    <dbReference type="NCBI Taxonomy" id="2099670"/>
    <lineage>
        <taxon>Bacteria</taxon>
        <taxon>Candidatus Dojkabacteria</taxon>
    </lineage>
</organism>
<gene>
    <name evidence="3" type="ORF">KC675_05100</name>
</gene>
<dbReference type="InterPro" id="IPR013651">
    <property type="entry name" value="ATP-grasp_RimK-type"/>
</dbReference>
<dbReference type="GO" id="GO:0005524">
    <property type="term" value="F:ATP binding"/>
    <property type="evidence" value="ECO:0007669"/>
    <property type="project" value="UniProtKB-UniRule"/>
</dbReference>
<name>A0A955IBX6_9BACT</name>
<evidence type="ECO:0000313" key="4">
    <source>
        <dbReference type="Proteomes" id="UP000745577"/>
    </source>
</evidence>
<dbReference type="PANTHER" id="PTHR21621">
    <property type="entry name" value="RIBOSOMAL PROTEIN S6 MODIFICATION PROTEIN"/>
    <property type="match status" value="1"/>
</dbReference>
<dbReference type="GO" id="GO:0005737">
    <property type="term" value="C:cytoplasm"/>
    <property type="evidence" value="ECO:0007669"/>
    <property type="project" value="TreeGrafter"/>
</dbReference>
<dbReference type="PROSITE" id="PS50975">
    <property type="entry name" value="ATP_GRASP"/>
    <property type="match status" value="1"/>
</dbReference>
<keyword evidence="1" id="KW-0547">Nucleotide-binding</keyword>
<keyword evidence="1" id="KW-0067">ATP-binding</keyword>
<protein>
    <recommendedName>
        <fullName evidence="2">ATP-grasp domain-containing protein</fullName>
    </recommendedName>
</protein>
<dbReference type="AlphaFoldDB" id="A0A955IBX6"/>
<reference evidence="3" key="2">
    <citation type="journal article" date="2021" name="Microbiome">
        <title>Successional dynamics and alternative stable states in a saline activated sludge microbial community over 9 years.</title>
        <authorList>
            <person name="Wang Y."/>
            <person name="Ye J."/>
            <person name="Ju F."/>
            <person name="Liu L."/>
            <person name="Boyd J.A."/>
            <person name="Deng Y."/>
            <person name="Parks D.H."/>
            <person name="Jiang X."/>
            <person name="Yin X."/>
            <person name="Woodcroft B.J."/>
            <person name="Tyson G.W."/>
            <person name="Hugenholtz P."/>
            <person name="Polz M.F."/>
            <person name="Zhang T."/>
        </authorList>
    </citation>
    <scope>NUCLEOTIDE SEQUENCE</scope>
    <source>
        <strain evidence="3">HKST-UBA15</strain>
    </source>
</reference>
<dbReference type="SUPFAM" id="SSF56059">
    <property type="entry name" value="Glutathione synthetase ATP-binding domain-like"/>
    <property type="match status" value="1"/>
</dbReference>
<reference evidence="3" key="1">
    <citation type="submission" date="2020-04" db="EMBL/GenBank/DDBJ databases">
        <authorList>
            <person name="Zhang T."/>
        </authorList>
    </citation>
    <scope>NUCLEOTIDE SEQUENCE</scope>
    <source>
        <strain evidence="3">HKST-UBA15</strain>
    </source>
</reference>
<dbReference type="Proteomes" id="UP000745577">
    <property type="component" value="Unassembled WGS sequence"/>
</dbReference>
<comment type="caution">
    <text evidence="3">The sequence shown here is derived from an EMBL/GenBank/DDBJ whole genome shotgun (WGS) entry which is preliminary data.</text>
</comment>
<evidence type="ECO:0000259" key="2">
    <source>
        <dbReference type="PROSITE" id="PS50975"/>
    </source>
</evidence>
<dbReference type="GO" id="GO:0016879">
    <property type="term" value="F:ligase activity, forming carbon-nitrogen bonds"/>
    <property type="evidence" value="ECO:0007669"/>
    <property type="project" value="TreeGrafter"/>
</dbReference>
<evidence type="ECO:0000256" key="1">
    <source>
        <dbReference type="PROSITE-ProRule" id="PRU00409"/>
    </source>
</evidence>
<sequence length="286" mass="32518">MQSSNSILVLPTIHNIEEVIAGLSAKYKLTKGRFSQLEYILKDGKVLLRHAGRDIKEFSNVWLSSYWRSRDLAYAVKLYLTHNEISHTYVEKATSKLTDQMIFALNKLPIPNTFYIDDEDISNHIDTIEEICSYPLIIKDITGSGGRHSALVSSREQLIEKYNELPKRKKYLFQQFIPNDYDWGILVVNGKAVSAEKSYSQEGEFLNNTCNGAEEVFVNIKETPETIITMAIKATKLLKLDWSRADIVVDKKTNKAYLMEVNRCPGISTGTSEVTGAQIFLDNHLE</sequence>
<dbReference type="EMBL" id="JAGQLL010000078">
    <property type="protein sequence ID" value="MCA9380528.1"/>
    <property type="molecule type" value="Genomic_DNA"/>
</dbReference>
<dbReference type="InterPro" id="IPR011761">
    <property type="entry name" value="ATP-grasp"/>
</dbReference>
<dbReference type="Gene3D" id="3.30.470.20">
    <property type="entry name" value="ATP-grasp fold, B domain"/>
    <property type="match status" value="1"/>
</dbReference>
<evidence type="ECO:0000313" key="3">
    <source>
        <dbReference type="EMBL" id="MCA9380528.1"/>
    </source>
</evidence>
<dbReference type="GO" id="GO:0046872">
    <property type="term" value="F:metal ion binding"/>
    <property type="evidence" value="ECO:0007669"/>
    <property type="project" value="InterPro"/>
</dbReference>
<feature type="domain" description="ATP-grasp" evidence="2">
    <location>
        <begin position="100"/>
        <end position="285"/>
    </location>
</feature>
<proteinExistence type="predicted"/>
<dbReference type="Pfam" id="PF08443">
    <property type="entry name" value="RimK"/>
    <property type="match status" value="1"/>
</dbReference>